<dbReference type="Pfam" id="PF00582">
    <property type="entry name" value="Usp"/>
    <property type="match status" value="2"/>
</dbReference>
<dbReference type="RefSeq" id="WP_270454287.1">
    <property type="nucleotide sequence ID" value="NZ_JADPIE010000005.1"/>
</dbReference>
<keyword evidence="5" id="KW-1185">Reference proteome</keyword>
<comment type="similarity">
    <text evidence="1">Belongs to the universal stress protein A family.</text>
</comment>
<comment type="caution">
    <text evidence="4">The sequence shown here is derived from an EMBL/GenBank/DDBJ whole genome shotgun (WGS) entry which is preliminary data.</text>
</comment>
<feature type="domain" description="UspA" evidence="3">
    <location>
        <begin position="150"/>
        <end position="281"/>
    </location>
</feature>
<gene>
    <name evidence="4" type="ORF">I0Q91_09510</name>
</gene>
<dbReference type="InterPro" id="IPR006015">
    <property type="entry name" value="Universal_stress_UspA"/>
</dbReference>
<dbReference type="Proteomes" id="UP000621436">
    <property type="component" value="Unassembled WGS sequence"/>
</dbReference>
<evidence type="ECO:0000313" key="5">
    <source>
        <dbReference type="Proteomes" id="UP000621436"/>
    </source>
</evidence>
<dbReference type="InterPro" id="IPR006016">
    <property type="entry name" value="UspA"/>
</dbReference>
<evidence type="ECO:0000313" key="4">
    <source>
        <dbReference type="EMBL" id="MBF8437315.1"/>
    </source>
</evidence>
<dbReference type="PANTHER" id="PTHR46268">
    <property type="entry name" value="STRESS RESPONSE PROTEIN NHAX"/>
    <property type="match status" value="1"/>
</dbReference>
<protein>
    <submittedName>
        <fullName evidence="4">Universal stress protein</fullName>
    </submittedName>
</protein>
<dbReference type="SUPFAM" id="SSF52402">
    <property type="entry name" value="Adenine nucleotide alpha hydrolases-like"/>
    <property type="match status" value="2"/>
</dbReference>
<name>A0A931AVM0_9FIRM</name>
<feature type="coiled-coil region" evidence="2">
    <location>
        <begin position="186"/>
        <end position="213"/>
    </location>
</feature>
<feature type="domain" description="UspA" evidence="3">
    <location>
        <begin position="4"/>
        <end position="132"/>
    </location>
</feature>
<reference evidence="4" key="1">
    <citation type="submission" date="2020-11" db="EMBL/GenBank/DDBJ databases">
        <title>Halonatronomonas betainensis gen. nov., sp. nov. a novel haloalkaliphilic representative of the family Halanaerobiacae capable of betaine degradation.</title>
        <authorList>
            <person name="Boltyanskaya Y."/>
            <person name="Kevbrin V."/>
            <person name="Detkova E."/>
            <person name="Grouzdev D.S."/>
            <person name="Koziaeva V."/>
            <person name="Zhilina T."/>
        </authorList>
    </citation>
    <scope>NUCLEOTIDE SEQUENCE</scope>
    <source>
        <strain evidence="4">Z-7014</strain>
    </source>
</reference>
<dbReference type="CDD" id="cd00293">
    <property type="entry name" value="USP-like"/>
    <property type="match status" value="2"/>
</dbReference>
<accession>A0A931AVM0</accession>
<dbReference type="EMBL" id="JADPIE010000005">
    <property type="protein sequence ID" value="MBF8437315.1"/>
    <property type="molecule type" value="Genomic_DNA"/>
</dbReference>
<keyword evidence="2" id="KW-0175">Coiled coil</keyword>
<dbReference type="AlphaFoldDB" id="A0A931AVM0"/>
<sequence length="283" mass="31498">MISNKVLLATDFSETAKKLINCLDELKGLGIDEVILTHVINVHRSKIVNVEQLKESNREKLEKVKEKIEAKGFKVKIKIPVGFPASEINKVARGENVALILIASHGEGFIKKVFLGSTTYDLIRQSKRPVLIEKYENIEGEAQVACSRKFNKVLVPIDFSDCSKAAIEFLREIEENNFNEVILLNVIESSRSIDDLEKEKTRAEVKLKEIAKNLRKNGSVDNIIVKVAEGAASNNIIDIAREEKVGLILMPRTGRGNIKELLLGSTSDRVAKESPIPVLLISC</sequence>
<evidence type="ECO:0000256" key="2">
    <source>
        <dbReference type="SAM" id="Coils"/>
    </source>
</evidence>
<organism evidence="4 5">
    <name type="scientific">Halonatronomonas betaini</name>
    <dbReference type="NCBI Taxonomy" id="2778430"/>
    <lineage>
        <taxon>Bacteria</taxon>
        <taxon>Bacillati</taxon>
        <taxon>Bacillota</taxon>
        <taxon>Clostridia</taxon>
        <taxon>Halanaerobiales</taxon>
        <taxon>Halarsenatibacteraceae</taxon>
        <taxon>Halonatronomonas</taxon>
    </lineage>
</organism>
<dbReference type="PRINTS" id="PR01438">
    <property type="entry name" value="UNVRSLSTRESS"/>
</dbReference>
<evidence type="ECO:0000256" key="1">
    <source>
        <dbReference type="ARBA" id="ARBA00008791"/>
    </source>
</evidence>
<dbReference type="InterPro" id="IPR014729">
    <property type="entry name" value="Rossmann-like_a/b/a_fold"/>
</dbReference>
<dbReference type="PANTHER" id="PTHR46268:SF26">
    <property type="entry name" value="UNIVERSAL STRESS PROTEIN MJ0577"/>
    <property type="match status" value="1"/>
</dbReference>
<evidence type="ECO:0000259" key="3">
    <source>
        <dbReference type="Pfam" id="PF00582"/>
    </source>
</evidence>
<proteinExistence type="inferred from homology"/>
<dbReference type="Gene3D" id="3.40.50.620">
    <property type="entry name" value="HUPs"/>
    <property type="match status" value="2"/>
</dbReference>